<dbReference type="RefSeq" id="WP_189128085.1">
    <property type="nucleotide sequence ID" value="NZ_BMNH01000030.1"/>
</dbReference>
<evidence type="ECO:0000256" key="3">
    <source>
        <dbReference type="ARBA" id="ARBA00023002"/>
    </source>
</evidence>
<keyword evidence="4" id="KW-0503">Monooxygenase</keyword>
<proteinExistence type="predicted"/>
<dbReference type="InterPro" id="IPR050172">
    <property type="entry name" value="SsuD_RutA_monooxygenase"/>
</dbReference>
<dbReference type="PANTHER" id="PTHR42847">
    <property type="entry name" value="ALKANESULFONATE MONOOXYGENASE"/>
    <property type="match status" value="1"/>
</dbReference>
<dbReference type="AlphaFoldDB" id="A0A917ZDR8"/>
<dbReference type="PANTHER" id="PTHR42847:SF4">
    <property type="entry name" value="ALKANESULFONATE MONOOXYGENASE-RELATED"/>
    <property type="match status" value="1"/>
</dbReference>
<reference evidence="6" key="1">
    <citation type="journal article" date="2014" name="Int. J. Syst. Evol. Microbiol.">
        <title>Complete genome sequence of Corynebacterium casei LMG S-19264T (=DSM 44701T), isolated from a smear-ripened cheese.</title>
        <authorList>
            <consortium name="US DOE Joint Genome Institute (JGI-PGF)"/>
            <person name="Walter F."/>
            <person name="Albersmeier A."/>
            <person name="Kalinowski J."/>
            <person name="Ruckert C."/>
        </authorList>
    </citation>
    <scope>NUCLEOTIDE SEQUENCE</scope>
    <source>
        <strain evidence="6">CGMCC 4.7368</strain>
    </source>
</reference>
<organism evidence="6 7">
    <name type="scientific">Nonomuraea cavernae</name>
    <dbReference type="NCBI Taxonomy" id="2045107"/>
    <lineage>
        <taxon>Bacteria</taxon>
        <taxon>Bacillati</taxon>
        <taxon>Actinomycetota</taxon>
        <taxon>Actinomycetes</taxon>
        <taxon>Streptosporangiales</taxon>
        <taxon>Streptosporangiaceae</taxon>
        <taxon>Nonomuraea</taxon>
    </lineage>
</organism>
<dbReference type="Gene3D" id="3.20.20.30">
    <property type="entry name" value="Luciferase-like domain"/>
    <property type="match status" value="1"/>
</dbReference>
<dbReference type="Pfam" id="PF00296">
    <property type="entry name" value="Bac_luciferase"/>
    <property type="match status" value="1"/>
</dbReference>
<sequence length="345" mass="39066">MEFGILMGDERVEVPAREHLDLLLRTAEAAQRNGFTYLTIGQHFLYDGYRWMQPIPLLSRLAAELDDGVKLGTSIVIGPLYHPVMLAEELATLDILTGGKLVVAVGTGYLPHEYERLGVPFKERYQRLEELLTIMRLLWSRDRVSFSGKFWQLDDVPTHLRPLQQPSPPIWMGAQKQLGVRRAARLTDAWTVTPQQTVDEVDALARVFAAERASLGLPLGRLPVRRELMIGGDRDDALRRFEAVARGKYEAYADRGMEALTQEQVRERFASTVADHVILGDAEECRRQVRELARRLPMGQLLVRPHWPGMSAADATAYLDEVGREIVAPLRDLESVEFADFLQRA</sequence>
<dbReference type="GO" id="GO:0046306">
    <property type="term" value="P:alkanesulfonate catabolic process"/>
    <property type="evidence" value="ECO:0007669"/>
    <property type="project" value="TreeGrafter"/>
</dbReference>
<dbReference type="EMBL" id="BMNH01000030">
    <property type="protein sequence ID" value="GGO79974.1"/>
    <property type="molecule type" value="Genomic_DNA"/>
</dbReference>
<evidence type="ECO:0000313" key="6">
    <source>
        <dbReference type="EMBL" id="GGO79974.1"/>
    </source>
</evidence>
<evidence type="ECO:0000256" key="4">
    <source>
        <dbReference type="ARBA" id="ARBA00023033"/>
    </source>
</evidence>
<dbReference type="InterPro" id="IPR036661">
    <property type="entry name" value="Luciferase-like_sf"/>
</dbReference>
<name>A0A917ZDR8_9ACTN</name>
<evidence type="ECO:0000259" key="5">
    <source>
        <dbReference type="Pfam" id="PF00296"/>
    </source>
</evidence>
<comment type="caution">
    <text evidence="6">The sequence shown here is derived from an EMBL/GenBank/DDBJ whole genome shotgun (WGS) entry which is preliminary data.</text>
</comment>
<dbReference type="Proteomes" id="UP000646523">
    <property type="component" value="Unassembled WGS sequence"/>
</dbReference>
<evidence type="ECO:0000256" key="1">
    <source>
        <dbReference type="ARBA" id="ARBA00022630"/>
    </source>
</evidence>
<keyword evidence="7" id="KW-1185">Reference proteome</keyword>
<evidence type="ECO:0000313" key="7">
    <source>
        <dbReference type="Proteomes" id="UP000646523"/>
    </source>
</evidence>
<keyword evidence="2" id="KW-0288">FMN</keyword>
<dbReference type="GO" id="GO:0008726">
    <property type="term" value="F:alkanesulfonate monooxygenase activity"/>
    <property type="evidence" value="ECO:0007669"/>
    <property type="project" value="TreeGrafter"/>
</dbReference>
<gene>
    <name evidence="6" type="ORF">GCM10012289_65540</name>
</gene>
<dbReference type="SUPFAM" id="SSF51679">
    <property type="entry name" value="Bacterial luciferase-like"/>
    <property type="match status" value="1"/>
</dbReference>
<accession>A0A917ZDR8</accession>
<feature type="domain" description="Luciferase-like" evidence="5">
    <location>
        <begin position="1"/>
        <end position="294"/>
    </location>
</feature>
<keyword evidence="3" id="KW-0560">Oxidoreductase</keyword>
<evidence type="ECO:0000256" key="2">
    <source>
        <dbReference type="ARBA" id="ARBA00022643"/>
    </source>
</evidence>
<dbReference type="InterPro" id="IPR011251">
    <property type="entry name" value="Luciferase-like_dom"/>
</dbReference>
<protein>
    <recommendedName>
        <fullName evidence="5">Luciferase-like domain-containing protein</fullName>
    </recommendedName>
</protein>
<keyword evidence="1" id="KW-0285">Flavoprotein</keyword>
<reference evidence="6" key="2">
    <citation type="submission" date="2020-09" db="EMBL/GenBank/DDBJ databases">
        <authorList>
            <person name="Sun Q."/>
            <person name="Zhou Y."/>
        </authorList>
    </citation>
    <scope>NUCLEOTIDE SEQUENCE</scope>
    <source>
        <strain evidence="6">CGMCC 4.7368</strain>
    </source>
</reference>